<gene>
    <name evidence="1" type="ORF">ERIC2_c11530</name>
</gene>
<evidence type="ECO:0000313" key="1">
    <source>
        <dbReference type="EMBL" id="AHD04986.1"/>
    </source>
</evidence>
<accession>V9W1V5</accession>
<name>V9W1V5_9BACL</name>
<keyword evidence="2" id="KW-1185">Reference proteome</keyword>
<dbReference type="Proteomes" id="UP000029431">
    <property type="component" value="Chromosome"/>
</dbReference>
<evidence type="ECO:0000313" key="2">
    <source>
        <dbReference type="Proteomes" id="UP000029431"/>
    </source>
</evidence>
<dbReference type="KEGG" id="plv:ERIC2_c11530"/>
<proteinExistence type="predicted"/>
<reference evidence="1 2" key="1">
    <citation type="journal article" date="2014" name="PLoS ONE">
        <title>How to Kill the Honey Bee Larva: Genomic Potential and Virulence Mechanisms of Paenibacillus larvae.</title>
        <authorList>
            <person name="Djukic M."/>
            <person name="Brzuszkiewicz E."/>
            <person name="Funfhaus A."/>
            <person name="Voss J."/>
            <person name="Gollnow K."/>
            <person name="Poppinga L."/>
            <person name="Liesegang H."/>
            <person name="Garcia-Gonzalez E."/>
            <person name="Genersch E."/>
            <person name="Daniel R."/>
        </authorList>
    </citation>
    <scope>NUCLEOTIDE SEQUENCE [LARGE SCALE GENOMIC DNA]</scope>
    <source>
        <strain evidence="1 2">DSM 25430</strain>
    </source>
</reference>
<protein>
    <submittedName>
        <fullName evidence="1">Uncharacterized protein</fullName>
    </submittedName>
</protein>
<dbReference type="AlphaFoldDB" id="V9W1V5"/>
<dbReference type="EMBL" id="CP003355">
    <property type="protein sequence ID" value="AHD04986.1"/>
    <property type="molecule type" value="Genomic_DNA"/>
</dbReference>
<sequence length="77" mass="8118">MIGLIVGAGPLAGTIGGFFGGALSDRWKFTASFYHNGNCFNFPASALWTGLHRNICGGPILEHNLLTASGSEKILPR</sequence>
<organism evidence="1 2">
    <name type="scientific">Paenibacillus larvae subsp. larvae DSM 25430</name>
    <dbReference type="NCBI Taxonomy" id="697284"/>
    <lineage>
        <taxon>Bacteria</taxon>
        <taxon>Bacillati</taxon>
        <taxon>Bacillota</taxon>
        <taxon>Bacilli</taxon>
        <taxon>Bacillales</taxon>
        <taxon>Paenibacillaceae</taxon>
        <taxon>Paenibacillus</taxon>
    </lineage>
</organism>
<dbReference type="HOGENOM" id="CLU_2634717_0_0_9"/>